<dbReference type="RefSeq" id="WP_254571684.1">
    <property type="nucleotide sequence ID" value="NZ_CP098502.1"/>
</dbReference>
<name>A0ABY5DWD2_9ACTN</name>
<accession>A0ABY5DWD2</accession>
<feature type="signal peptide" evidence="1">
    <location>
        <begin position="1"/>
        <end position="19"/>
    </location>
</feature>
<evidence type="ECO:0000256" key="1">
    <source>
        <dbReference type="SAM" id="SignalP"/>
    </source>
</evidence>
<dbReference type="Proteomes" id="UP001056035">
    <property type="component" value="Chromosome"/>
</dbReference>
<dbReference type="EMBL" id="CP098502">
    <property type="protein sequence ID" value="UTI64992.1"/>
    <property type="molecule type" value="Genomic_DNA"/>
</dbReference>
<evidence type="ECO:0000313" key="3">
    <source>
        <dbReference type="Proteomes" id="UP001056035"/>
    </source>
</evidence>
<feature type="chain" id="PRO_5045504168" evidence="1">
    <location>
        <begin position="20"/>
        <end position="561"/>
    </location>
</feature>
<evidence type="ECO:0000313" key="2">
    <source>
        <dbReference type="EMBL" id="UTI64992.1"/>
    </source>
</evidence>
<gene>
    <name evidence="2" type="ORF">NBH00_02005</name>
</gene>
<keyword evidence="1" id="KW-0732">Signal</keyword>
<sequence length="561" mass="55718">MPRRTVLVAALATLAPATAATATAQADAPAFGCSATALSGTVLGQVVSPGFTAGDDSACRSDDASGPVLGTRGIASTLLGGAGSATTATSTAGLDSLSINGLDALKGLLPAVALPAGLDAIPVTLPAGVSLPGGITLPTLPTAPLPTVPGLPALPGGGLPLTRSADTSSAVTVPSLPTVVPIDVTPAVNALLAAAQQLPAADLLHLDAVRATAAAVCQAGAPVLSGITQLAGASALGQALPVDGPVTRSIPVLNGSSISLADLDLSKVVLPAGLSFDTPVVGPLLATGLKAALAALPPIQIPTTLADVSITPGSQDRAGASLVQHAPRIRVSVLGQQLVDLDLGAARVSALGVDCGAAAAPSPVAPASQLAVQCAKRGVTLVDVAPTAGHVALLGAAAASDVGKKVQIVFPATHKVVATTVVRPDGFFRAKAPLPSAAMRHSNDARYLAVVDGKKSLSLKLDRRMRISSIRHKGRMLRVIGKIAGPLAPGQEIVIRRSESCSKDVVVKRFVPTKAGTWKVLLPAPSEGQAAVFRATTEVLGADGTSDKTFPTFTLPGYVSL</sequence>
<protein>
    <submittedName>
        <fullName evidence="2">Uncharacterized protein</fullName>
    </submittedName>
</protein>
<reference evidence="2 3" key="1">
    <citation type="submission" date="2022-06" db="EMBL/GenBank/DDBJ databases">
        <title>Paraconexibacter antarcticus.</title>
        <authorList>
            <person name="Kim C.S."/>
        </authorList>
    </citation>
    <scope>NUCLEOTIDE SEQUENCE [LARGE SCALE GENOMIC DNA]</scope>
    <source>
        <strain evidence="2 3">02-257</strain>
    </source>
</reference>
<organism evidence="2 3">
    <name type="scientific">Paraconexibacter antarcticus</name>
    <dbReference type="NCBI Taxonomy" id="2949664"/>
    <lineage>
        <taxon>Bacteria</taxon>
        <taxon>Bacillati</taxon>
        <taxon>Actinomycetota</taxon>
        <taxon>Thermoleophilia</taxon>
        <taxon>Solirubrobacterales</taxon>
        <taxon>Paraconexibacteraceae</taxon>
        <taxon>Paraconexibacter</taxon>
    </lineage>
</organism>
<keyword evidence="3" id="KW-1185">Reference proteome</keyword>
<proteinExistence type="predicted"/>